<proteinExistence type="predicted"/>
<dbReference type="OrthoDB" id="9808140at2"/>
<keyword evidence="6" id="KW-1185">Reference proteome</keyword>
<dbReference type="STRING" id="1313304.CALK_0802"/>
<comment type="caution">
    <text evidence="5">The sequence shown here is derived from an EMBL/GenBank/DDBJ whole genome shotgun (WGS) entry which is preliminary data.</text>
</comment>
<name>U7DB58_9BACT</name>
<keyword evidence="1" id="KW-0474">Menaquinone biosynthesis</keyword>
<dbReference type="PROSITE" id="PS01184">
    <property type="entry name" value="UBIE_2"/>
    <property type="match status" value="1"/>
</dbReference>
<organism evidence="5 6">
    <name type="scientific">Chitinivibrio alkaliphilus ACht1</name>
    <dbReference type="NCBI Taxonomy" id="1313304"/>
    <lineage>
        <taxon>Bacteria</taxon>
        <taxon>Pseudomonadati</taxon>
        <taxon>Fibrobacterota</taxon>
        <taxon>Chitinivibrionia</taxon>
        <taxon>Chitinivibrionales</taxon>
        <taxon>Chitinivibrionaceae</taxon>
        <taxon>Chitinivibrio</taxon>
    </lineage>
</organism>
<dbReference type="PROSITE" id="PS51608">
    <property type="entry name" value="SAM_MT_UBIE"/>
    <property type="match status" value="1"/>
</dbReference>
<accession>U7DB58</accession>
<evidence type="ECO:0000256" key="3">
    <source>
        <dbReference type="ARBA" id="ARBA00022679"/>
    </source>
</evidence>
<dbReference type="GO" id="GO:0009234">
    <property type="term" value="P:menaquinone biosynthetic process"/>
    <property type="evidence" value="ECO:0007669"/>
    <property type="project" value="UniProtKB-KW"/>
</dbReference>
<dbReference type="InterPro" id="IPR029063">
    <property type="entry name" value="SAM-dependent_MTases_sf"/>
</dbReference>
<dbReference type="RefSeq" id="WP_022636313.1">
    <property type="nucleotide sequence ID" value="NZ_ASJR01000005.1"/>
</dbReference>
<dbReference type="Pfam" id="PF01209">
    <property type="entry name" value="Ubie_methyltran"/>
    <property type="match status" value="1"/>
</dbReference>
<gene>
    <name evidence="5" type="ORF">CALK_0802</name>
</gene>
<sequence length="240" mass="27378">MNKKNLFHSPGEKRQRNSTIFSCIGSKYNSATRLLSFGQDRRWKKFFVDSLPDIAPKVVLDIASGSGDILTLLRKKYPAAQVLGSDLTFAMVDVPENRENTCTLQDMQNLALPDASVDILTGGYALRNAPDLSAVMDEIFRVLRPGGVAAFLDFSTPKNHLHAKINRALLYIWGYLWSLILHGRGDIYTYIPESLKTYPTARDLRKKFYKRGFEKFLHRKFFFGFTEMIIVEKRANETAE</sequence>
<evidence type="ECO:0000313" key="5">
    <source>
        <dbReference type="EMBL" id="ERP38778.1"/>
    </source>
</evidence>
<keyword evidence="5" id="KW-0830">Ubiquinone</keyword>
<dbReference type="CDD" id="cd02440">
    <property type="entry name" value="AdoMet_MTases"/>
    <property type="match status" value="1"/>
</dbReference>
<evidence type="ECO:0000256" key="1">
    <source>
        <dbReference type="ARBA" id="ARBA00022428"/>
    </source>
</evidence>
<keyword evidence="3 5" id="KW-0808">Transferase</keyword>
<dbReference type="InterPro" id="IPR004033">
    <property type="entry name" value="UbiE/COQ5_MeTrFase"/>
</dbReference>
<dbReference type="GO" id="GO:0008168">
    <property type="term" value="F:methyltransferase activity"/>
    <property type="evidence" value="ECO:0007669"/>
    <property type="project" value="UniProtKB-KW"/>
</dbReference>
<dbReference type="InterPro" id="IPR023576">
    <property type="entry name" value="UbiE/COQ5_MeTrFase_CS"/>
</dbReference>
<dbReference type="SUPFAM" id="SSF53335">
    <property type="entry name" value="S-adenosyl-L-methionine-dependent methyltransferases"/>
    <property type="match status" value="1"/>
</dbReference>
<dbReference type="eggNOG" id="COG2226">
    <property type="taxonomic scope" value="Bacteria"/>
</dbReference>
<dbReference type="GO" id="GO:0032259">
    <property type="term" value="P:methylation"/>
    <property type="evidence" value="ECO:0007669"/>
    <property type="project" value="UniProtKB-KW"/>
</dbReference>
<dbReference type="EMBL" id="ASJR01000005">
    <property type="protein sequence ID" value="ERP38778.1"/>
    <property type="molecule type" value="Genomic_DNA"/>
</dbReference>
<evidence type="ECO:0000256" key="4">
    <source>
        <dbReference type="ARBA" id="ARBA00022691"/>
    </source>
</evidence>
<evidence type="ECO:0000256" key="2">
    <source>
        <dbReference type="ARBA" id="ARBA00022603"/>
    </source>
</evidence>
<dbReference type="AlphaFoldDB" id="U7DB58"/>
<keyword evidence="2 5" id="KW-0489">Methyltransferase</keyword>
<reference evidence="5 6" key="1">
    <citation type="journal article" date="2013" name="Environ. Microbiol.">
        <title>Genome analysis of Chitinivibrio alkaliphilus gen. nov., sp. nov., a novel extremely haloalkaliphilic anaerobic chitinolytic bacterium from the candidate phylum Termite Group 3.</title>
        <authorList>
            <person name="Sorokin D.Y."/>
            <person name="Gumerov V.M."/>
            <person name="Rakitin A.L."/>
            <person name="Beletsky A.V."/>
            <person name="Damste J.S."/>
            <person name="Muyzer G."/>
            <person name="Mardanov A.V."/>
            <person name="Ravin N.V."/>
        </authorList>
    </citation>
    <scope>NUCLEOTIDE SEQUENCE [LARGE SCALE GENOMIC DNA]</scope>
    <source>
        <strain evidence="5 6">ACht1</strain>
    </source>
</reference>
<dbReference type="Gene3D" id="3.40.50.150">
    <property type="entry name" value="Vaccinia Virus protein VP39"/>
    <property type="match status" value="1"/>
</dbReference>
<protein>
    <submittedName>
        <fullName evidence="5">Ubiquinone/menaquinone biosynthesis methyltransferase UbiE</fullName>
    </submittedName>
</protein>
<dbReference type="PANTHER" id="PTHR43591:SF24">
    <property type="entry name" value="2-METHOXY-6-POLYPRENYL-1,4-BENZOQUINOL METHYLASE, MITOCHONDRIAL"/>
    <property type="match status" value="1"/>
</dbReference>
<evidence type="ECO:0000313" key="6">
    <source>
        <dbReference type="Proteomes" id="UP000017148"/>
    </source>
</evidence>
<dbReference type="PANTHER" id="PTHR43591">
    <property type="entry name" value="METHYLTRANSFERASE"/>
    <property type="match status" value="1"/>
</dbReference>
<dbReference type="Proteomes" id="UP000017148">
    <property type="component" value="Unassembled WGS sequence"/>
</dbReference>
<keyword evidence="4" id="KW-0949">S-adenosyl-L-methionine</keyword>